<accession>A0A8V0XJ80</accession>
<sequence length="134" mass="15092">MGQLCCFPFSRGEEKISEKHAAEPDDAELVSLSKRLVENAVLKAVQQYLEETQNKARQTDGSPVKAEEAASSTKSESNNDNSNHEADLVKEALHRETQALLSRLSQIKELLSTPEVRMKIRKELFEDGHDRNNK</sequence>
<dbReference type="AlphaFoldDB" id="A0A8V0XJ80"/>
<evidence type="ECO:0000256" key="1">
    <source>
        <dbReference type="ARBA" id="ARBA00038702"/>
    </source>
</evidence>
<reference evidence="4" key="2">
    <citation type="submission" date="2025-08" db="UniProtKB">
        <authorList>
            <consortium name="Ensembl"/>
        </authorList>
    </citation>
    <scope>IDENTIFICATION</scope>
    <source>
        <strain evidence="4">broiler</strain>
    </source>
</reference>
<dbReference type="Proteomes" id="UP000000539">
    <property type="component" value="Chromosome 3"/>
</dbReference>
<gene>
    <name evidence="4" type="primary">AKAP7</name>
</gene>
<evidence type="ECO:0000256" key="2">
    <source>
        <dbReference type="SAM" id="MobiDB-lite"/>
    </source>
</evidence>
<feature type="compositionally biased region" description="Basic and acidic residues" evidence="2">
    <location>
        <begin position="82"/>
        <end position="91"/>
    </location>
</feature>
<dbReference type="GeneTree" id="ENSGT00390000012756"/>
<reference evidence="4" key="1">
    <citation type="submission" date="2020-11" db="EMBL/GenBank/DDBJ databases">
        <title>Gallus gallus (Chicken) genome, bGalGal1, GRCg7b, maternal haplotype autosomes + Z &amp; W.</title>
        <authorList>
            <person name="Warren W."/>
            <person name="Formenti G."/>
            <person name="Fedrigo O."/>
            <person name="Haase B."/>
            <person name="Mountcastle J."/>
            <person name="Balacco J."/>
            <person name="Tracey A."/>
            <person name="Schneider V."/>
            <person name="Okimoto R."/>
            <person name="Cheng H."/>
            <person name="Hawken R."/>
            <person name="Howe K."/>
            <person name="Jarvis E.D."/>
        </authorList>
    </citation>
    <scope>NUCLEOTIDE SEQUENCE [LARGE SCALE GENOMIC DNA]</scope>
    <source>
        <strain evidence="4">Broiler</strain>
    </source>
</reference>
<feature type="region of interest" description="Disordered" evidence="2">
    <location>
        <begin position="51"/>
        <end position="91"/>
    </location>
</feature>
<dbReference type="InterPro" id="IPR052641">
    <property type="entry name" value="AKAP7_isoform_gamma"/>
</dbReference>
<proteinExistence type="predicted"/>
<dbReference type="Pfam" id="PF10470">
    <property type="entry name" value="AKAP7_RIRII_bdg"/>
    <property type="match status" value="1"/>
</dbReference>
<reference evidence="4" key="3">
    <citation type="submission" date="2025-09" db="UniProtKB">
        <authorList>
            <consortium name="Ensembl"/>
        </authorList>
    </citation>
    <scope>IDENTIFICATION</scope>
    <source>
        <strain evidence="4">broiler</strain>
    </source>
</reference>
<feature type="domain" description="A-kinase anchor protein 7 RI-RII subunit-binding" evidence="3">
    <location>
        <begin position="22"/>
        <end position="79"/>
    </location>
</feature>
<organism evidence="4 5">
    <name type="scientific">Gallus gallus</name>
    <name type="common">Chicken</name>
    <dbReference type="NCBI Taxonomy" id="9031"/>
    <lineage>
        <taxon>Eukaryota</taxon>
        <taxon>Metazoa</taxon>
        <taxon>Chordata</taxon>
        <taxon>Craniata</taxon>
        <taxon>Vertebrata</taxon>
        <taxon>Euteleostomi</taxon>
        <taxon>Archelosauria</taxon>
        <taxon>Archosauria</taxon>
        <taxon>Dinosauria</taxon>
        <taxon>Saurischia</taxon>
        <taxon>Theropoda</taxon>
        <taxon>Coelurosauria</taxon>
        <taxon>Aves</taxon>
        <taxon>Neognathae</taxon>
        <taxon>Galloanserae</taxon>
        <taxon>Galliformes</taxon>
        <taxon>Phasianidae</taxon>
        <taxon>Phasianinae</taxon>
        <taxon>Gallus</taxon>
    </lineage>
</organism>
<dbReference type="PANTHER" id="PTHR15934:SF6">
    <property type="entry name" value="A-KINASE ANCHOR PROTEIN 7 ISOFORM GAMMA"/>
    <property type="match status" value="1"/>
</dbReference>
<evidence type="ECO:0000313" key="4">
    <source>
        <dbReference type="Ensembl" id="ENSGALP00010006752.1"/>
    </source>
</evidence>
<dbReference type="PANTHER" id="PTHR15934">
    <property type="entry name" value="RNA 2',3'-CYCLIC PHOSPHODIESTERASE"/>
    <property type="match status" value="1"/>
</dbReference>
<dbReference type="InterPro" id="IPR019511">
    <property type="entry name" value="AKAP7_RI-RII-bd_dom"/>
</dbReference>
<name>A0A8V0XJ80_CHICK</name>
<dbReference type="Ensembl" id="ENSGALT00010012105.1">
    <property type="protein sequence ID" value="ENSGALP00010006752.1"/>
    <property type="gene ID" value="ENSGALG00010005145.1"/>
</dbReference>
<comment type="subunit">
    <text evidence="1">Binds cAMP-dependent protein kinase (PKA). Interacts with PRKCA; only the cytoplasmic form is capable of interacting with PRKCA.</text>
</comment>
<evidence type="ECO:0000259" key="3">
    <source>
        <dbReference type="Pfam" id="PF10470"/>
    </source>
</evidence>
<protein>
    <submittedName>
        <fullName evidence="4">A-kinase anchoring protein 7</fullName>
    </submittedName>
</protein>
<keyword evidence="5" id="KW-1185">Reference proteome</keyword>
<evidence type="ECO:0000313" key="5">
    <source>
        <dbReference type="Proteomes" id="UP000000539"/>
    </source>
</evidence>